<comment type="function">
    <text evidence="5">Probably involved in the biogenesis of the COX complex.</text>
</comment>
<dbReference type="InterPro" id="IPR045214">
    <property type="entry name" value="Surf1/Surf4"/>
</dbReference>
<keyword evidence="8" id="KW-1185">Reference proteome</keyword>
<dbReference type="GO" id="GO:0033617">
    <property type="term" value="P:mitochondrial respiratory chain complex IV assembly"/>
    <property type="evidence" value="ECO:0007669"/>
    <property type="project" value="TreeGrafter"/>
</dbReference>
<dbReference type="PANTHER" id="PTHR23427:SF2">
    <property type="entry name" value="SURFEIT LOCUS PROTEIN 1"/>
    <property type="match status" value="1"/>
</dbReference>
<dbReference type="STRING" id="578462.A0A0L0T7T5"/>
<accession>A0A0L0T7T5</accession>
<name>A0A0L0T7T5_ALLM3</name>
<dbReference type="Proteomes" id="UP000054350">
    <property type="component" value="Unassembled WGS sequence"/>
</dbReference>
<evidence type="ECO:0000256" key="4">
    <source>
        <dbReference type="ARBA" id="ARBA00023136"/>
    </source>
</evidence>
<dbReference type="CDD" id="cd06662">
    <property type="entry name" value="SURF1"/>
    <property type="match status" value="1"/>
</dbReference>
<dbReference type="PROSITE" id="PS50895">
    <property type="entry name" value="SURF1"/>
    <property type="match status" value="1"/>
</dbReference>
<comment type="subcellular location">
    <subcellularLocation>
        <location evidence="1">Membrane</location>
    </subcellularLocation>
    <subcellularLocation>
        <location evidence="5">Mitochondrion inner membrane</location>
        <topology evidence="5">Multi-pass membrane protein</topology>
    </subcellularLocation>
</comment>
<dbReference type="GO" id="GO:0005743">
    <property type="term" value="C:mitochondrial inner membrane"/>
    <property type="evidence" value="ECO:0007669"/>
    <property type="project" value="UniProtKB-SubCell"/>
</dbReference>
<keyword evidence="5" id="KW-0999">Mitochondrion inner membrane</keyword>
<dbReference type="Pfam" id="PF02104">
    <property type="entry name" value="SURF1"/>
    <property type="match status" value="1"/>
</dbReference>
<dbReference type="PANTHER" id="PTHR23427">
    <property type="entry name" value="SURFEIT LOCUS PROTEIN"/>
    <property type="match status" value="1"/>
</dbReference>
<dbReference type="OrthoDB" id="10040024at2759"/>
<proteinExistence type="inferred from homology"/>
<feature type="region of interest" description="Disordered" evidence="6">
    <location>
        <begin position="176"/>
        <end position="199"/>
    </location>
</feature>
<organism evidence="7 8">
    <name type="scientific">Allomyces macrogynus (strain ATCC 38327)</name>
    <name type="common">Allomyces javanicus var. macrogynus</name>
    <dbReference type="NCBI Taxonomy" id="578462"/>
    <lineage>
        <taxon>Eukaryota</taxon>
        <taxon>Fungi</taxon>
        <taxon>Fungi incertae sedis</taxon>
        <taxon>Blastocladiomycota</taxon>
        <taxon>Blastocladiomycetes</taxon>
        <taxon>Blastocladiales</taxon>
        <taxon>Blastocladiaceae</taxon>
        <taxon>Allomyces</taxon>
    </lineage>
</organism>
<dbReference type="OMA" id="WYSRDVA"/>
<comment type="similarity">
    <text evidence="5">Belongs to the SURF1 family.</text>
</comment>
<evidence type="ECO:0000256" key="5">
    <source>
        <dbReference type="RuleBase" id="RU363076"/>
    </source>
</evidence>
<dbReference type="VEuPathDB" id="FungiDB:AMAG_14905"/>
<evidence type="ECO:0000313" key="8">
    <source>
        <dbReference type="Proteomes" id="UP000054350"/>
    </source>
</evidence>
<dbReference type="EMBL" id="GG745368">
    <property type="protein sequence ID" value="KNE70785.1"/>
    <property type="molecule type" value="Genomic_DNA"/>
</dbReference>
<sequence>MTILYVFPAAAFGLGSWQLYRLRWKLGLIQETEAALARPPVPLETSGTISTAALPDTFTKVSVDATLDPSTEFLVGPRVRDGENGFHVVAPYTTTTGTRLLVNRGWIANAKAASTTARFAEPGPRRIVGLAKLPGEKPSSWTPDNEPSKNQWYWIDVADMSKRAQTQALVVEEVDEGRRDTAAERDMRDGGLPLPKEPTANLRNNHLEYAVTWFSLSAATLAMIVFRKKIVGGSVTGAAALRGSRGRLH</sequence>
<gene>
    <name evidence="7" type="ORF">AMAG_14905</name>
</gene>
<reference evidence="8" key="2">
    <citation type="submission" date="2009-11" db="EMBL/GenBank/DDBJ databases">
        <title>The Genome Sequence of Allomyces macrogynus strain ATCC 38327.</title>
        <authorList>
            <consortium name="The Broad Institute Genome Sequencing Platform"/>
            <person name="Russ C."/>
            <person name="Cuomo C."/>
            <person name="Shea T."/>
            <person name="Young S.K."/>
            <person name="Zeng Q."/>
            <person name="Koehrsen M."/>
            <person name="Haas B."/>
            <person name="Borodovsky M."/>
            <person name="Guigo R."/>
            <person name="Alvarado L."/>
            <person name="Berlin A."/>
            <person name="Borenstein D."/>
            <person name="Chen Z."/>
            <person name="Engels R."/>
            <person name="Freedman E."/>
            <person name="Gellesch M."/>
            <person name="Goldberg J."/>
            <person name="Griggs A."/>
            <person name="Gujja S."/>
            <person name="Heiman D."/>
            <person name="Hepburn T."/>
            <person name="Howarth C."/>
            <person name="Jen D."/>
            <person name="Larson L."/>
            <person name="Lewis B."/>
            <person name="Mehta T."/>
            <person name="Park D."/>
            <person name="Pearson M."/>
            <person name="Roberts A."/>
            <person name="Saif S."/>
            <person name="Shenoy N."/>
            <person name="Sisk P."/>
            <person name="Stolte C."/>
            <person name="Sykes S."/>
            <person name="Walk T."/>
            <person name="White J."/>
            <person name="Yandava C."/>
            <person name="Burger G."/>
            <person name="Gray M.W."/>
            <person name="Holland P.W.H."/>
            <person name="King N."/>
            <person name="Lang F.B.F."/>
            <person name="Roger A.J."/>
            <person name="Ruiz-Trillo I."/>
            <person name="Lander E."/>
            <person name="Nusbaum C."/>
        </authorList>
    </citation>
    <scope>NUCLEOTIDE SEQUENCE [LARGE SCALE GENOMIC DNA]</scope>
    <source>
        <strain evidence="8">ATCC 38327</strain>
    </source>
</reference>
<keyword evidence="2" id="KW-0812">Transmembrane</keyword>
<keyword evidence="3" id="KW-1133">Transmembrane helix</keyword>
<evidence type="ECO:0000256" key="6">
    <source>
        <dbReference type="SAM" id="MobiDB-lite"/>
    </source>
</evidence>
<dbReference type="InterPro" id="IPR002994">
    <property type="entry name" value="Surf1/Shy1"/>
</dbReference>
<reference evidence="7 8" key="1">
    <citation type="submission" date="2009-11" db="EMBL/GenBank/DDBJ databases">
        <title>Annotation of Allomyces macrogynus ATCC 38327.</title>
        <authorList>
            <consortium name="The Broad Institute Genome Sequencing Platform"/>
            <person name="Russ C."/>
            <person name="Cuomo C."/>
            <person name="Burger G."/>
            <person name="Gray M.W."/>
            <person name="Holland P.W.H."/>
            <person name="King N."/>
            <person name="Lang F.B.F."/>
            <person name="Roger A.J."/>
            <person name="Ruiz-Trillo I."/>
            <person name="Young S.K."/>
            <person name="Zeng Q."/>
            <person name="Gargeya S."/>
            <person name="Fitzgerald M."/>
            <person name="Haas B."/>
            <person name="Abouelleil A."/>
            <person name="Alvarado L."/>
            <person name="Arachchi H.M."/>
            <person name="Berlin A."/>
            <person name="Chapman S.B."/>
            <person name="Gearin G."/>
            <person name="Goldberg J."/>
            <person name="Griggs A."/>
            <person name="Gujja S."/>
            <person name="Hansen M."/>
            <person name="Heiman D."/>
            <person name="Howarth C."/>
            <person name="Larimer J."/>
            <person name="Lui A."/>
            <person name="MacDonald P.J.P."/>
            <person name="McCowen C."/>
            <person name="Montmayeur A."/>
            <person name="Murphy C."/>
            <person name="Neiman D."/>
            <person name="Pearson M."/>
            <person name="Priest M."/>
            <person name="Roberts A."/>
            <person name="Saif S."/>
            <person name="Shea T."/>
            <person name="Sisk P."/>
            <person name="Stolte C."/>
            <person name="Sykes S."/>
            <person name="Wortman J."/>
            <person name="Nusbaum C."/>
            <person name="Birren B."/>
        </authorList>
    </citation>
    <scope>NUCLEOTIDE SEQUENCE [LARGE SCALE GENOMIC DNA]</scope>
    <source>
        <strain evidence="7 8">ATCC 38327</strain>
    </source>
</reference>
<evidence type="ECO:0000256" key="3">
    <source>
        <dbReference type="ARBA" id="ARBA00022989"/>
    </source>
</evidence>
<keyword evidence="5" id="KW-0496">Mitochondrion</keyword>
<protein>
    <recommendedName>
        <fullName evidence="5">SURF1-like protein</fullName>
    </recommendedName>
</protein>
<evidence type="ECO:0000313" key="7">
    <source>
        <dbReference type="EMBL" id="KNE70785.1"/>
    </source>
</evidence>
<dbReference type="eggNOG" id="KOG1563">
    <property type="taxonomic scope" value="Eukaryota"/>
</dbReference>
<dbReference type="AlphaFoldDB" id="A0A0L0T7T5"/>
<keyword evidence="4" id="KW-0472">Membrane</keyword>
<evidence type="ECO:0000256" key="1">
    <source>
        <dbReference type="ARBA" id="ARBA00004370"/>
    </source>
</evidence>
<evidence type="ECO:0000256" key="2">
    <source>
        <dbReference type="ARBA" id="ARBA00022692"/>
    </source>
</evidence>
<feature type="compositionally biased region" description="Basic and acidic residues" evidence="6">
    <location>
        <begin position="176"/>
        <end position="189"/>
    </location>
</feature>